<dbReference type="PROSITE" id="PS50113">
    <property type="entry name" value="PAC"/>
    <property type="match status" value="6"/>
</dbReference>
<keyword evidence="6" id="KW-0902">Two-component regulatory system</keyword>
<dbReference type="NCBIfam" id="TIGR00229">
    <property type="entry name" value="sensory_box"/>
    <property type="match status" value="5"/>
</dbReference>
<dbReference type="InterPro" id="IPR000700">
    <property type="entry name" value="PAS-assoc_C"/>
</dbReference>
<dbReference type="InterPro" id="IPR005467">
    <property type="entry name" value="His_kinase_dom"/>
</dbReference>
<dbReference type="InterPro" id="IPR004358">
    <property type="entry name" value="Sig_transdc_His_kin-like_C"/>
</dbReference>
<dbReference type="InterPro" id="IPR011006">
    <property type="entry name" value="CheY-like_superfamily"/>
</dbReference>
<dbReference type="SUPFAM" id="SSF55874">
    <property type="entry name" value="ATPase domain of HSP90 chaperone/DNA topoisomerase II/histidine kinase"/>
    <property type="match status" value="1"/>
</dbReference>
<feature type="domain" description="PAS" evidence="10">
    <location>
        <begin position="539"/>
        <end position="567"/>
    </location>
</feature>
<evidence type="ECO:0000256" key="1">
    <source>
        <dbReference type="ARBA" id="ARBA00000085"/>
    </source>
</evidence>
<evidence type="ECO:0000259" key="11">
    <source>
        <dbReference type="PROSITE" id="PS50113"/>
    </source>
</evidence>
<evidence type="ECO:0000259" key="10">
    <source>
        <dbReference type="PROSITE" id="PS50112"/>
    </source>
</evidence>
<dbReference type="Proteomes" id="UP000053947">
    <property type="component" value="Unassembled WGS sequence"/>
</dbReference>
<dbReference type="InterPro" id="IPR001789">
    <property type="entry name" value="Sig_transdc_resp-reg_receiver"/>
</dbReference>
<dbReference type="PRINTS" id="PR00344">
    <property type="entry name" value="BCTRLSENSOR"/>
</dbReference>
<evidence type="ECO:0000256" key="6">
    <source>
        <dbReference type="ARBA" id="ARBA00023012"/>
    </source>
</evidence>
<protein>
    <recommendedName>
        <fullName evidence="2">histidine kinase</fullName>
        <ecNumber evidence="2">2.7.13.3</ecNumber>
    </recommendedName>
</protein>
<reference evidence="12 13" key="1">
    <citation type="submission" date="2015-06" db="EMBL/GenBank/DDBJ databases">
        <title>Genome sequence of the organohalide-respiring Dehalogenimonas alkenigignens type strain (IP3-3T).</title>
        <authorList>
            <person name="Key T.A."/>
            <person name="Richmond D.P."/>
            <person name="Bowman K.S."/>
            <person name="Cho Y.-J."/>
            <person name="Chun J."/>
            <person name="da Costa M.S."/>
            <person name="Rainey F.A."/>
            <person name="Moe W.M."/>
        </authorList>
    </citation>
    <scope>NUCLEOTIDE SEQUENCE [LARGE SCALE GENOMIC DNA]</scope>
    <source>
        <strain evidence="12 13">IP3-3</strain>
    </source>
</reference>
<dbReference type="InterPro" id="IPR013655">
    <property type="entry name" value="PAS_fold_3"/>
</dbReference>
<dbReference type="Gene3D" id="3.30.565.10">
    <property type="entry name" value="Histidine kinase-like ATPase, C-terminal domain"/>
    <property type="match status" value="1"/>
</dbReference>
<dbReference type="EC" id="2.7.13.3" evidence="2"/>
<dbReference type="PROSITE" id="PS50112">
    <property type="entry name" value="PAS"/>
    <property type="match status" value="5"/>
</dbReference>
<dbReference type="InterPro" id="IPR013656">
    <property type="entry name" value="PAS_4"/>
</dbReference>
<evidence type="ECO:0000313" key="12">
    <source>
        <dbReference type="EMBL" id="KTB48207.1"/>
    </source>
</evidence>
<dbReference type="SMART" id="SM00387">
    <property type="entry name" value="HATPase_c"/>
    <property type="match status" value="1"/>
</dbReference>
<dbReference type="Pfam" id="PF13426">
    <property type="entry name" value="PAS_9"/>
    <property type="match status" value="4"/>
</dbReference>
<evidence type="ECO:0000259" key="9">
    <source>
        <dbReference type="PROSITE" id="PS50110"/>
    </source>
</evidence>
<feature type="domain" description="PAC" evidence="11">
    <location>
        <begin position="464"/>
        <end position="515"/>
    </location>
</feature>
<dbReference type="STRING" id="1217799.DEALK_10520"/>
<organism evidence="12 13">
    <name type="scientific">Dehalogenimonas alkenigignens</name>
    <dbReference type="NCBI Taxonomy" id="1217799"/>
    <lineage>
        <taxon>Bacteria</taxon>
        <taxon>Bacillati</taxon>
        <taxon>Chloroflexota</taxon>
        <taxon>Dehalococcoidia</taxon>
        <taxon>Dehalococcoidales</taxon>
        <taxon>Dehalococcoidaceae</taxon>
        <taxon>Dehalogenimonas</taxon>
    </lineage>
</organism>
<dbReference type="Pfam" id="PF08448">
    <property type="entry name" value="PAS_4"/>
    <property type="match status" value="1"/>
</dbReference>
<evidence type="ECO:0000256" key="5">
    <source>
        <dbReference type="ARBA" id="ARBA00022777"/>
    </source>
</evidence>
<name>A0A0W0GI10_9CHLR</name>
<gene>
    <name evidence="12" type="ORF">DEALK_10520</name>
</gene>
<evidence type="ECO:0000256" key="7">
    <source>
        <dbReference type="PROSITE-ProRule" id="PRU00169"/>
    </source>
</evidence>
<dbReference type="PANTHER" id="PTHR43304">
    <property type="entry name" value="PHYTOCHROME-LIKE PROTEIN CPH1"/>
    <property type="match status" value="1"/>
</dbReference>
<feature type="modified residue" description="4-aspartylphosphate" evidence="7">
    <location>
        <position position="60"/>
    </location>
</feature>
<dbReference type="InterPro" id="IPR036097">
    <property type="entry name" value="HisK_dim/P_sf"/>
</dbReference>
<dbReference type="CDD" id="cd00130">
    <property type="entry name" value="PAS"/>
    <property type="match status" value="5"/>
</dbReference>
<keyword evidence="5" id="KW-0418">Kinase</keyword>
<proteinExistence type="predicted"/>
<dbReference type="PANTHER" id="PTHR43304:SF1">
    <property type="entry name" value="PAC DOMAIN-CONTAINING PROTEIN"/>
    <property type="match status" value="1"/>
</dbReference>
<dbReference type="EMBL" id="LFDV01000002">
    <property type="protein sequence ID" value="KTB48207.1"/>
    <property type="molecule type" value="Genomic_DNA"/>
</dbReference>
<dbReference type="AlphaFoldDB" id="A0A0W0GI10"/>
<dbReference type="SUPFAM" id="SSF55785">
    <property type="entry name" value="PYP-like sensor domain (PAS domain)"/>
    <property type="match status" value="7"/>
</dbReference>
<comment type="catalytic activity">
    <reaction evidence="1">
        <text>ATP + protein L-histidine = ADP + protein N-phospho-L-histidine.</text>
        <dbReference type="EC" id="2.7.13.3"/>
    </reaction>
</comment>
<dbReference type="Pfam" id="PF08447">
    <property type="entry name" value="PAS_3"/>
    <property type="match status" value="1"/>
</dbReference>
<dbReference type="PROSITE" id="PS50109">
    <property type="entry name" value="HIS_KIN"/>
    <property type="match status" value="1"/>
</dbReference>
<evidence type="ECO:0000259" key="8">
    <source>
        <dbReference type="PROSITE" id="PS50109"/>
    </source>
</evidence>
<feature type="domain" description="Histidine kinase" evidence="8">
    <location>
        <begin position="1025"/>
        <end position="1238"/>
    </location>
</feature>
<feature type="domain" description="PAC" evidence="11">
    <location>
        <begin position="712"/>
        <end position="762"/>
    </location>
</feature>
<dbReference type="InterPro" id="IPR003594">
    <property type="entry name" value="HATPase_dom"/>
</dbReference>
<dbReference type="Gene3D" id="3.30.450.20">
    <property type="entry name" value="PAS domain"/>
    <property type="match status" value="7"/>
</dbReference>
<evidence type="ECO:0000256" key="4">
    <source>
        <dbReference type="ARBA" id="ARBA00022679"/>
    </source>
</evidence>
<dbReference type="InterPro" id="IPR035965">
    <property type="entry name" value="PAS-like_dom_sf"/>
</dbReference>
<dbReference type="SUPFAM" id="SSF52172">
    <property type="entry name" value="CheY-like"/>
    <property type="match status" value="1"/>
</dbReference>
<feature type="domain" description="PAS" evidence="10">
    <location>
        <begin position="260"/>
        <end position="330"/>
    </location>
</feature>
<evidence type="ECO:0000313" key="13">
    <source>
        <dbReference type="Proteomes" id="UP000053947"/>
    </source>
</evidence>
<dbReference type="SMART" id="SM00388">
    <property type="entry name" value="HisKA"/>
    <property type="match status" value="1"/>
</dbReference>
<feature type="domain" description="PAC" evidence="11">
    <location>
        <begin position="210"/>
        <end position="259"/>
    </location>
</feature>
<dbReference type="InterPro" id="IPR001610">
    <property type="entry name" value="PAC"/>
</dbReference>
<dbReference type="SUPFAM" id="SSF47384">
    <property type="entry name" value="Homodimeric domain of signal transducing histidine kinase"/>
    <property type="match status" value="1"/>
</dbReference>
<dbReference type="InterPro" id="IPR000014">
    <property type="entry name" value="PAS"/>
</dbReference>
<evidence type="ECO:0000256" key="3">
    <source>
        <dbReference type="ARBA" id="ARBA00022553"/>
    </source>
</evidence>
<comment type="caution">
    <text evidence="12">The sequence shown here is derived from an EMBL/GenBank/DDBJ whole genome shotgun (WGS) entry which is preliminary data.</text>
</comment>
<feature type="domain" description="PAC" evidence="11">
    <location>
        <begin position="589"/>
        <end position="640"/>
    </location>
</feature>
<dbReference type="SMART" id="SM00086">
    <property type="entry name" value="PAC"/>
    <property type="match status" value="6"/>
</dbReference>
<keyword evidence="13" id="KW-1185">Reference proteome</keyword>
<dbReference type="CDD" id="cd00082">
    <property type="entry name" value="HisKA"/>
    <property type="match status" value="1"/>
</dbReference>
<feature type="domain" description="PAC" evidence="11">
    <location>
        <begin position="961"/>
        <end position="1012"/>
    </location>
</feature>
<dbReference type="Pfam" id="PF00512">
    <property type="entry name" value="HisKA"/>
    <property type="match status" value="1"/>
</dbReference>
<dbReference type="Gene3D" id="3.40.50.2300">
    <property type="match status" value="1"/>
</dbReference>
<feature type="domain" description="Response regulatory" evidence="9">
    <location>
        <begin position="7"/>
        <end position="125"/>
    </location>
</feature>
<dbReference type="PROSITE" id="PS50110">
    <property type="entry name" value="RESPONSE_REGULATORY"/>
    <property type="match status" value="1"/>
</dbReference>
<keyword evidence="3 7" id="KW-0597">Phosphoprotein</keyword>
<dbReference type="SMART" id="SM00091">
    <property type="entry name" value="PAS"/>
    <property type="match status" value="7"/>
</dbReference>
<evidence type="ECO:0000256" key="2">
    <source>
        <dbReference type="ARBA" id="ARBA00012438"/>
    </source>
</evidence>
<feature type="domain" description="PAS" evidence="10">
    <location>
        <begin position="641"/>
        <end position="694"/>
    </location>
</feature>
<dbReference type="Pfam" id="PF02518">
    <property type="entry name" value="HATPase_c"/>
    <property type="match status" value="1"/>
</dbReference>
<keyword evidence="4" id="KW-0808">Transferase</keyword>
<dbReference type="GO" id="GO:0000155">
    <property type="term" value="F:phosphorelay sensor kinase activity"/>
    <property type="evidence" value="ECO:0007669"/>
    <property type="project" value="InterPro"/>
</dbReference>
<feature type="domain" description="PAS" evidence="10">
    <location>
        <begin position="890"/>
        <end position="942"/>
    </location>
</feature>
<dbReference type="OrthoDB" id="9815750at2"/>
<dbReference type="InterPro" id="IPR036890">
    <property type="entry name" value="HATPase_C_sf"/>
</dbReference>
<feature type="domain" description="PAC" evidence="11">
    <location>
        <begin position="339"/>
        <end position="390"/>
    </location>
</feature>
<sequence length="1250" mass="138193">MTVSKQKILLVTPLAADAREVNDLLARFGGERFIIESVSQIETALEMIENGAHLDLLIFDAAIADGAALDIVRAAVRRAPQVPLVVLSGESGGAIAAEYLRAGAGEVAALKDGGASLVQALDAAFERHRKEQSLRQAQRRLEAMGEVLGLGRWEILLDEMKVVASESARIIYGLEGTEWTLSQVQAVPLLEYRAMLDRALSELISGGQLYNVEFRIRRPNDGQTAWVQSVAEYDAAGRRVLGIIKDITQAKNAEEALRESEHRYRLLAEKSTDVIWTMSFDGRFTYVSPSVYQLRGFTPEEVMRQSIEEAVCPDSAVVVRQGLAQAIAAAATARTLGPAYLEIEQPRKDGGTVWTEVSVSVVKDEGRPSHILGVTRDITERRRIQAELKEREAELAAIFMAEPVGIVVSVDRVIWEVNDAACNMCGYQREELVGHSSRILYSSDADYRRLGDELYAGLESAGRVTLEMPVRRKDGSVFQAVVSGAVLERTDLSRGIVFAIQDITERKLFETSLKEREAKLAAIFRAAPVGIAVAVGRVIVEANDTMYQMAGYSREDFIGRSTRILYDSDAEYEKVGAELYSRLQANGHMTGEITGRRRDGSHFPMLLSASPLDMADLSRGIVFTAMDISERKAAEEAIRLSEQKYRLLFNSSNDAVLFHDEQGRFIEVNDRACQILGYRRDELLGMTVADIDDPAVILDSGVVEQMAACGSVVFEQVHVAKDGRRIPVEISSRQIQLGGRQMVLSVARDITERKKAEAELRRSMSLLAATLEATADGILVVGLDGKVQRYSSRFAKMWGIPKSLLAKGDDNALLDNVLSQLAEPQQFLDKVHELYAHPSRSSFDTLLFKDGRVFERYSRPQKIGEQIVGRVWSFRDVTQHQTMEDRLLRAAEEWRATFDAISTPVSIQDRDFKILRVNKAYAESLNTTAEELIGKTCFEVSHGTGEPVENCPHLRTLDSGQPAEVEIHNAAKGTYTVVSTYPMFGPAGEVVATVHIAQDITERKKMQEKLMVTNRLASVGELAAGIAHEINNPLTGVLGFSELALSADLPQSVRADIEVIHSEARRAADVVKNLLIFARRHQQARAPLSINDVISRTLALRAYEQKIHNIEMITDLEQELPEITADYFQLQQVFLNIIINAEFFMIQTHNRGRLVVTTRFLPGERVIRVSFADDGPGIPADVLPRLFDPFFTTKEVGQGTGLGLSISHGVVQSHGGRIWAESQQGAGATFFIDLPLRPPESSPEQAGIIV</sequence>
<dbReference type="InterPro" id="IPR052162">
    <property type="entry name" value="Sensor_kinase/Photoreceptor"/>
</dbReference>
<dbReference type="Gene3D" id="1.10.287.130">
    <property type="match status" value="1"/>
</dbReference>
<dbReference type="InterPro" id="IPR003661">
    <property type="entry name" value="HisK_dim/P_dom"/>
</dbReference>
<feature type="domain" description="PAS" evidence="10">
    <location>
        <begin position="406"/>
        <end position="461"/>
    </location>
</feature>
<accession>A0A0W0GI10</accession>
<dbReference type="RefSeq" id="WP_058439229.1">
    <property type="nucleotide sequence ID" value="NZ_KQ758903.1"/>
</dbReference>